<accession>A0A128A3X0</accession>
<feature type="binding site" evidence="9">
    <location>
        <position position="173"/>
    </location>
    <ligand>
        <name>Mn(2+)</name>
        <dbReference type="ChEBI" id="CHEBI:29035"/>
    </ligand>
</feature>
<keyword evidence="2 9" id="KW-0479">Metal-binding</keyword>
<evidence type="ECO:0000256" key="4">
    <source>
        <dbReference type="ARBA" id="ARBA00022801"/>
    </source>
</evidence>
<evidence type="ECO:0000256" key="3">
    <source>
        <dbReference type="ARBA" id="ARBA00022759"/>
    </source>
</evidence>
<proteinExistence type="inferred from homology"/>
<keyword evidence="4 9" id="KW-0378">Hydrolase</keyword>
<dbReference type="InterPro" id="IPR042211">
    <property type="entry name" value="CRISPR-assoc_Cas1_N"/>
</dbReference>
<protein>
    <recommendedName>
        <fullName evidence="9">CRISPR-associated endonuclease Cas1</fullName>
        <ecNumber evidence="9">3.1.-.-</ecNumber>
    </recommendedName>
</protein>
<keyword evidence="1 9" id="KW-0540">Nuclease</keyword>
<reference evidence="11" key="1">
    <citation type="submission" date="2015-10" db="EMBL/GenBank/DDBJ databases">
        <authorList>
            <person name="Lehtovirta-Morley L.E."/>
            <person name="Vieille C."/>
        </authorList>
    </citation>
    <scope>NUCLEOTIDE SEQUENCE [LARGE SCALE GENOMIC DNA]</scope>
</reference>
<dbReference type="PANTHER" id="PTHR34353">
    <property type="entry name" value="CRISPR-ASSOCIATED ENDONUCLEASE CAS1 1"/>
    <property type="match status" value="1"/>
</dbReference>
<dbReference type="GO" id="GO:0016787">
    <property type="term" value="F:hydrolase activity"/>
    <property type="evidence" value="ECO:0007669"/>
    <property type="project" value="UniProtKB-KW"/>
</dbReference>
<evidence type="ECO:0000256" key="2">
    <source>
        <dbReference type="ARBA" id="ARBA00022723"/>
    </source>
</evidence>
<keyword evidence="3 9" id="KW-0255">Endonuclease</keyword>
<dbReference type="HAMAP" id="MF_01470">
    <property type="entry name" value="Cas1"/>
    <property type="match status" value="1"/>
</dbReference>
<keyword evidence="5 9" id="KW-0460">Magnesium</keyword>
<evidence type="ECO:0000256" key="6">
    <source>
        <dbReference type="ARBA" id="ARBA00023118"/>
    </source>
</evidence>
<comment type="subunit">
    <text evidence="9">Homodimer, forms a heterotetramer with a Cas2 homodimer.</text>
</comment>
<keyword evidence="7 9" id="KW-0238">DNA-binding</keyword>
<sequence length="354" mass="40990">MTLKGKQNHYNVKLLRGYGVSINLKDNRIILKNGQHDITGKSETEEYFVTRMPYEKIVISGRGYVSTDAIKLLSEKNVNVILTDTYGNPVSTMNGVMSSATSTRYRMSQYDAFRDPDKVKYLRRKLLADKLESQINFFKTLDKPELYPAISKLEQYRKQVKNLSELKEFLVNESRSGHIYFGNYAKLFDSKYKFDSRRGGGGRISNRYASDIINALLNYGYTVLAGEICKFVNGFGLDAYYGFYHQSHSGFQALVYDIIEPFRCLVEYSVYKFANNHNNLISSKSYTWTREGKVVMDSSLIQRFLEVLERKFLSERPYKFGHGMVRKDGMSMCQEITITKIYVQSFIDDCQIIY</sequence>
<dbReference type="AlphaFoldDB" id="A0A128A3X0"/>
<dbReference type="GO" id="GO:0004519">
    <property type="term" value="F:endonuclease activity"/>
    <property type="evidence" value="ECO:0007669"/>
    <property type="project" value="UniProtKB-UniRule"/>
</dbReference>
<evidence type="ECO:0000256" key="8">
    <source>
        <dbReference type="ARBA" id="ARBA00023211"/>
    </source>
</evidence>
<evidence type="ECO:0000313" key="10">
    <source>
        <dbReference type="EMBL" id="CUR52050.1"/>
    </source>
</evidence>
<dbReference type="EMBL" id="LN890280">
    <property type="protein sequence ID" value="CUR52050.1"/>
    <property type="molecule type" value="Genomic_DNA"/>
</dbReference>
<evidence type="ECO:0000256" key="9">
    <source>
        <dbReference type="HAMAP-Rule" id="MF_01470"/>
    </source>
</evidence>
<dbReference type="CDD" id="cd09634">
    <property type="entry name" value="Cas1_I-II-III"/>
    <property type="match status" value="1"/>
</dbReference>
<dbReference type="GO" id="GO:0043571">
    <property type="term" value="P:maintenance of CRISPR repeat elements"/>
    <property type="evidence" value="ECO:0007669"/>
    <property type="project" value="UniProtKB-UniRule"/>
</dbReference>
<evidence type="ECO:0000256" key="7">
    <source>
        <dbReference type="ARBA" id="ARBA00023125"/>
    </source>
</evidence>
<comment type="similarity">
    <text evidence="9">Belongs to the CRISPR-associated endonuclease Cas1 family.</text>
</comment>
<gene>
    <name evidence="10" type="primary">cas</name>
    <name evidence="9" type="synonym">cas1</name>
    <name evidence="10" type="ORF">NDEV_1285</name>
</gene>
<dbReference type="InterPro" id="IPR042206">
    <property type="entry name" value="CRISPR-assoc_Cas1_C"/>
</dbReference>
<name>A0A128A3X0_9ARCH</name>
<comment type="function">
    <text evidence="9">CRISPR (clustered regularly interspaced short palindromic repeat), is an adaptive immune system that provides protection against mobile genetic elements (viruses, transposable elements and conjugative plasmids). CRISPR clusters contain spacers, sequences complementary to antecedent mobile elements, and target invading nucleic acids. CRISPR clusters are transcribed and processed into CRISPR RNA (crRNA). Acts as a dsDNA endonuclease. Involved in the integration of spacer DNA into the CRISPR cassette.</text>
</comment>
<dbReference type="GO" id="GO:0003677">
    <property type="term" value="F:DNA binding"/>
    <property type="evidence" value="ECO:0007669"/>
    <property type="project" value="UniProtKB-KW"/>
</dbReference>
<dbReference type="KEGG" id="ndv:NDEV_1285"/>
<dbReference type="Gene3D" id="3.100.10.20">
    <property type="entry name" value="CRISPR-associated endonuclease Cas1, N-terminal domain"/>
    <property type="match status" value="1"/>
</dbReference>
<dbReference type="Gene3D" id="1.20.120.920">
    <property type="entry name" value="CRISPR-associated endonuclease Cas1, C-terminal domain"/>
    <property type="match status" value="1"/>
</dbReference>
<feature type="binding site" evidence="9">
    <location>
        <position position="260"/>
    </location>
    <ligand>
        <name>Mn(2+)</name>
        <dbReference type="ChEBI" id="CHEBI:29035"/>
    </ligand>
</feature>
<dbReference type="NCBIfam" id="TIGR00287">
    <property type="entry name" value="cas1"/>
    <property type="match status" value="1"/>
</dbReference>
<dbReference type="GO" id="GO:0046872">
    <property type="term" value="F:metal ion binding"/>
    <property type="evidence" value="ECO:0007669"/>
    <property type="project" value="UniProtKB-UniRule"/>
</dbReference>
<dbReference type="PANTHER" id="PTHR34353:SF2">
    <property type="entry name" value="CRISPR-ASSOCIATED ENDONUCLEASE CAS1 1"/>
    <property type="match status" value="1"/>
</dbReference>
<keyword evidence="6 9" id="KW-0051">Antiviral defense</keyword>
<keyword evidence="11" id="KW-1185">Reference proteome</keyword>
<dbReference type="Pfam" id="PF01867">
    <property type="entry name" value="Cas_Cas1"/>
    <property type="match status" value="1"/>
</dbReference>
<feature type="binding site" evidence="9">
    <location>
        <position position="245"/>
    </location>
    <ligand>
        <name>Mn(2+)</name>
        <dbReference type="ChEBI" id="CHEBI:29035"/>
    </ligand>
</feature>
<dbReference type="EC" id="3.1.-.-" evidence="9"/>
<evidence type="ECO:0000256" key="5">
    <source>
        <dbReference type="ARBA" id="ARBA00022842"/>
    </source>
</evidence>
<organism evidence="10 11">
    <name type="scientific">Nitrosotalea devaniterrae</name>
    <dbReference type="NCBI Taxonomy" id="1078905"/>
    <lineage>
        <taxon>Archaea</taxon>
        <taxon>Nitrososphaerota</taxon>
        <taxon>Nitrososphaeria</taxon>
        <taxon>Nitrosotaleales</taxon>
        <taxon>Nitrosotaleaceae</taxon>
        <taxon>Nitrosotalea</taxon>
    </lineage>
</organism>
<comment type="cofactor">
    <cofactor evidence="9">
        <name>Mg(2+)</name>
        <dbReference type="ChEBI" id="CHEBI:18420"/>
    </cofactor>
    <cofactor evidence="9">
        <name>Mn(2+)</name>
        <dbReference type="ChEBI" id="CHEBI:29035"/>
    </cofactor>
</comment>
<dbReference type="InterPro" id="IPR002729">
    <property type="entry name" value="CRISPR-assoc_Cas1"/>
</dbReference>
<dbReference type="Proteomes" id="UP000196239">
    <property type="component" value="Chromosome 1"/>
</dbReference>
<keyword evidence="8 9" id="KW-0464">Manganese</keyword>
<dbReference type="GO" id="GO:0051607">
    <property type="term" value="P:defense response to virus"/>
    <property type="evidence" value="ECO:0007669"/>
    <property type="project" value="UniProtKB-UniRule"/>
</dbReference>
<evidence type="ECO:0000256" key="1">
    <source>
        <dbReference type="ARBA" id="ARBA00022722"/>
    </source>
</evidence>
<dbReference type="InterPro" id="IPR050646">
    <property type="entry name" value="Cas1"/>
</dbReference>
<evidence type="ECO:0000313" key="11">
    <source>
        <dbReference type="Proteomes" id="UP000196239"/>
    </source>
</evidence>